<proteinExistence type="predicted"/>
<dbReference type="InterPro" id="IPR036179">
    <property type="entry name" value="Ig-like_dom_sf"/>
</dbReference>
<dbReference type="PROSITE" id="PS50835">
    <property type="entry name" value="IG_LIKE"/>
    <property type="match status" value="2"/>
</dbReference>
<dbReference type="SMART" id="SM00408">
    <property type="entry name" value="IGc2"/>
    <property type="match status" value="1"/>
</dbReference>
<protein>
    <submittedName>
        <fullName evidence="4">Basement membrane-specific heparan sulfate proteoglycan core protein</fullName>
    </submittedName>
</protein>
<accession>A0AAD5AAZ7</accession>
<gene>
    <name evidence="4" type="ORF">C0J50_11765</name>
</gene>
<dbReference type="Pfam" id="PF13927">
    <property type="entry name" value="Ig_3"/>
    <property type="match status" value="1"/>
</dbReference>
<feature type="domain" description="Ig-like" evidence="3">
    <location>
        <begin position="97"/>
        <end position="134"/>
    </location>
</feature>
<dbReference type="Gene3D" id="2.60.40.10">
    <property type="entry name" value="Immunoglobulins"/>
    <property type="match status" value="2"/>
</dbReference>
<feature type="non-terminal residue" evidence="4">
    <location>
        <position position="134"/>
    </location>
</feature>
<dbReference type="GO" id="GO:0009897">
    <property type="term" value="C:external side of plasma membrane"/>
    <property type="evidence" value="ECO:0007669"/>
    <property type="project" value="TreeGrafter"/>
</dbReference>
<dbReference type="InterPro" id="IPR050488">
    <property type="entry name" value="Ig_Fc_receptor"/>
</dbReference>
<sequence>TERPKPVVNIKPDKQVFRGETVTFQCDLNGGGDTQWTYSWYKKHYGQNPYNTTHHSTFNISSVTDSDSGEYTCSGTRNDSQKSEISDPVTFTVSERPKAVVIITPGTHVFSGEKVTFKCELKGGDTEWTYSWYK</sequence>
<dbReference type="GO" id="GO:0006955">
    <property type="term" value="P:immune response"/>
    <property type="evidence" value="ECO:0007669"/>
    <property type="project" value="TreeGrafter"/>
</dbReference>
<dbReference type="AlphaFoldDB" id="A0AAD5AAZ7"/>
<dbReference type="GO" id="GO:0004888">
    <property type="term" value="F:transmembrane signaling receptor activity"/>
    <property type="evidence" value="ECO:0007669"/>
    <property type="project" value="TreeGrafter"/>
</dbReference>
<evidence type="ECO:0000313" key="5">
    <source>
        <dbReference type="Proteomes" id="UP001205998"/>
    </source>
</evidence>
<dbReference type="SUPFAM" id="SSF48726">
    <property type="entry name" value="Immunoglobulin"/>
    <property type="match status" value="2"/>
</dbReference>
<keyword evidence="2" id="KW-1015">Disulfide bond</keyword>
<dbReference type="PANTHER" id="PTHR11481">
    <property type="entry name" value="IMMUNOGLOBULIN FC RECEPTOR"/>
    <property type="match status" value="1"/>
</dbReference>
<evidence type="ECO:0000313" key="4">
    <source>
        <dbReference type="EMBL" id="KAI5612966.1"/>
    </source>
</evidence>
<feature type="domain" description="Ig-like" evidence="3">
    <location>
        <begin position="4"/>
        <end position="86"/>
    </location>
</feature>
<feature type="non-terminal residue" evidence="4">
    <location>
        <position position="1"/>
    </location>
</feature>
<evidence type="ECO:0000256" key="2">
    <source>
        <dbReference type="ARBA" id="ARBA00023157"/>
    </source>
</evidence>
<dbReference type="GO" id="GO:0007166">
    <property type="term" value="P:cell surface receptor signaling pathway"/>
    <property type="evidence" value="ECO:0007669"/>
    <property type="project" value="TreeGrafter"/>
</dbReference>
<dbReference type="EMBL" id="MU563620">
    <property type="protein sequence ID" value="KAI5612966.1"/>
    <property type="molecule type" value="Genomic_DNA"/>
</dbReference>
<dbReference type="SMART" id="SM00409">
    <property type="entry name" value="IG"/>
    <property type="match status" value="1"/>
</dbReference>
<keyword evidence="1" id="KW-0732">Signal</keyword>
<evidence type="ECO:0000256" key="1">
    <source>
        <dbReference type="ARBA" id="ARBA00022729"/>
    </source>
</evidence>
<comment type="caution">
    <text evidence="4">The sequence shown here is derived from an EMBL/GenBank/DDBJ whole genome shotgun (WGS) entry which is preliminary data.</text>
</comment>
<dbReference type="InterPro" id="IPR003599">
    <property type="entry name" value="Ig_sub"/>
</dbReference>
<dbReference type="Proteomes" id="UP001205998">
    <property type="component" value="Unassembled WGS sequence"/>
</dbReference>
<dbReference type="PANTHER" id="PTHR11481:SF64">
    <property type="entry name" value="FC RECEPTOR-LIKE PROTEIN 4"/>
    <property type="match status" value="1"/>
</dbReference>
<name>A0AAD5AAZ7_SILAS</name>
<dbReference type="InterPro" id="IPR003598">
    <property type="entry name" value="Ig_sub2"/>
</dbReference>
<dbReference type="InterPro" id="IPR007110">
    <property type="entry name" value="Ig-like_dom"/>
</dbReference>
<dbReference type="InterPro" id="IPR013783">
    <property type="entry name" value="Ig-like_fold"/>
</dbReference>
<dbReference type="FunFam" id="2.60.40.10:FF:001607">
    <property type="entry name" value="Leukocyte immune-type receptor TS32.15 L2.5a"/>
    <property type="match status" value="1"/>
</dbReference>
<keyword evidence="5" id="KW-1185">Reference proteome</keyword>
<evidence type="ECO:0000259" key="3">
    <source>
        <dbReference type="PROSITE" id="PS50835"/>
    </source>
</evidence>
<organism evidence="4 5">
    <name type="scientific">Silurus asotus</name>
    <name type="common">Amur catfish</name>
    <name type="synonym">Parasilurus asotus</name>
    <dbReference type="NCBI Taxonomy" id="30991"/>
    <lineage>
        <taxon>Eukaryota</taxon>
        <taxon>Metazoa</taxon>
        <taxon>Chordata</taxon>
        <taxon>Craniata</taxon>
        <taxon>Vertebrata</taxon>
        <taxon>Euteleostomi</taxon>
        <taxon>Actinopterygii</taxon>
        <taxon>Neopterygii</taxon>
        <taxon>Teleostei</taxon>
        <taxon>Ostariophysi</taxon>
        <taxon>Siluriformes</taxon>
        <taxon>Siluridae</taxon>
        <taxon>Silurus</taxon>
    </lineage>
</organism>
<reference evidence="4" key="1">
    <citation type="submission" date="2018-07" db="EMBL/GenBank/DDBJ databases">
        <title>Comparative genomics of catfishes provides insights into carnivory and benthic adaptation.</title>
        <authorList>
            <person name="Zhang Y."/>
            <person name="Wang D."/>
            <person name="Peng Z."/>
            <person name="Zheng S."/>
            <person name="Shao F."/>
            <person name="Tao W."/>
        </authorList>
    </citation>
    <scope>NUCLEOTIDE SEQUENCE</scope>
    <source>
        <strain evidence="4">Chongqing</strain>
    </source>
</reference>